<dbReference type="RefSeq" id="WP_025385377.1">
    <property type="nucleotide sequence ID" value="NZ_CP004006.1"/>
</dbReference>
<dbReference type="KEGG" id="lok:Loa_01082"/>
<accession>W0B7X0</accession>
<dbReference type="PATRIC" id="fig|1268635.3.peg.1081"/>
<keyword evidence="1" id="KW-1133">Transmembrane helix</keyword>
<proteinExistence type="predicted"/>
<dbReference type="EMBL" id="CP004006">
    <property type="protein sequence ID" value="AHE66638.1"/>
    <property type="molecule type" value="Genomic_DNA"/>
</dbReference>
<evidence type="ECO:0000313" key="3">
    <source>
        <dbReference type="Proteomes" id="UP000018838"/>
    </source>
</evidence>
<keyword evidence="1" id="KW-0812">Transmembrane</keyword>
<feature type="transmembrane region" description="Helical" evidence="1">
    <location>
        <begin position="547"/>
        <end position="564"/>
    </location>
</feature>
<protein>
    <submittedName>
        <fullName evidence="2">Uncharacterized protein</fullName>
    </submittedName>
</protein>
<dbReference type="AlphaFoldDB" id="W0B7X0"/>
<gene>
    <name evidence="2" type="ORF">Loa_01082</name>
</gene>
<organism evidence="2 3">
    <name type="scientific">Legionella oakridgensis ATCC 33761 = DSM 21215</name>
    <dbReference type="NCBI Taxonomy" id="1268635"/>
    <lineage>
        <taxon>Bacteria</taxon>
        <taxon>Pseudomonadati</taxon>
        <taxon>Pseudomonadota</taxon>
        <taxon>Gammaproteobacteria</taxon>
        <taxon>Legionellales</taxon>
        <taxon>Legionellaceae</taxon>
        <taxon>Legionella</taxon>
    </lineage>
</organism>
<keyword evidence="3" id="KW-1185">Reference proteome</keyword>
<dbReference type="eggNOG" id="ENOG5031EPI">
    <property type="taxonomic scope" value="Bacteria"/>
</dbReference>
<dbReference type="Proteomes" id="UP000018838">
    <property type="component" value="Chromosome"/>
</dbReference>
<evidence type="ECO:0000256" key="1">
    <source>
        <dbReference type="SAM" id="Phobius"/>
    </source>
</evidence>
<keyword evidence="1" id="KW-0472">Membrane</keyword>
<evidence type="ECO:0000313" key="2">
    <source>
        <dbReference type="EMBL" id="AHE66638.1"/>
    </source>
</evidence>
<sequence length="604" mass="70149">MPSYYDALRFNPFIHGTSSQTLSMMKHTDFQLMPILAMLQNFKIAPMVGELAQGGFGIIGKDSNDNTLTGAPAFGRMQHDHYDLNRVIKNYTKYSNNTTLNACKENFKDLLKFAHKSAFTNLNLLMIYVARLRQFGVKISDVVSLEEISVLKERLDATVQFYYFILCIQKYIFIDVSEIERFKKENDLDGYFAVGDYIEHFFSFQNFLEKLRNTQFNMEEIYHSPSPENISKLLVFLKIQKGTQETVKRYPSGEDNFIAKCDYHFFIHEKHEPTNKVRYEKIGGYLFTNNSSYSFAHYLEEYYRSCSAQDHEDTLAVLPDFEAFHGEVLPYINALKDRIQLCKALLDAPDDAFVPYDGNDALITKPFPIIYVTEANTIEAFHAEYRSRLPLKLGKEIVLVTTDNKENQKRLRDYLQTNNVGPVEVLLFDDLYTLRSTPDANYFDAFAHDDLIKAFELAKKQHCVTQFSKLYRALSELNEKRYRFKSTNTEIYEKLNELFTDLQQSILTPDKSRINFRGIQEALQRNKQENYTLYATHRGILGTIDRLLTILASLVVFYPITYLVQKSRKSMHTFFATDTEKKVDNALLTVEEITNELTTVSSQF</sequence>
<name>W0B7X0_9GAMM</name>
<dbReference type="HOGENOM" id="CLU_451137_0_0_6"/>
<dbReference type="STRING" id="1268635.Loa_01082"/>
<reference evidence="2 3" key="1">
    <citation type="journal article" date="2013" name="Int. J. Med. Microbiol.">
        <title>Legionella oakridgensis ATCC 33761 genome sequence and phenotypic characterization reveals its replication capacity in amoebae.</title>
        <authorList>
            <person name="Brzuszkiewicz E."/>
            <person name="Schulz T."/>
            <person name="Rydzewski K."/>
            <person name="Daniel R."/>
            <person name="Gillmaier N."/>
            <person name="Dittmann C."/>
            <person name="Holland G."/>
            <person name="Schunder E."/>
            <person name="Lautner M."/>
            <person name="Eisenreich W."/>
            <person name="Luck C."/>
            <person name="Heuner K."/>
        </authorList>
    </citation>
    <scope>NUCLEOTIDE SEQUENCE [LARGE SCALE GENOMIC DNA]</scope>
    <source>
        <strain>OR-10</strain>
        <strain evidence="3">ATCC 33761</strain>
    </source>
</reference>